<evidence type="ECO:0000313" key="1">
    <source>
        <dbReference type="EMBL" id="VEL34817.1"/>
    </source>
</evidence>
<dbReference type="Proteomes" id="UP000784294">
    <property type="component" value="Unassembled WGS sequence"/>
</dbReference>
<accession>A0A3S5APR4</accession>
<sequence>MTDRKSRMISDLITKRHDDKLRKFGIIIQPKLKPVRPFEMTFEVTTPTDQHEDRKKVLKLSSIPPNPETTTFLEKGLNLLIQHHRSLLGDILVEIINIADKFREKTKREIEMELIPKILIHQEPTHRNIFAGIRKTPETNGQLVLQADRGGATVIIDKKQYTEKMERILRDRTTYRILNKDSTMKINGILSGMLKDMHRNGEIDAWTRNSIVRNDARPPTAYELEKIHKEGEPLRRIVNNKY</sequence>
<reference evidence="1" key="1">
    <citation type="submission" date="2018-11" db="EMBL/GenBank/DDBJ databases">
        <authorList>
            <consortium name="Pathogen Informatics"/>
        </authorList>
    </citation>
    <scope>NUCLEOTIDE SEQUENCE</scope>
</reference>
<evidence type="ECO:0000313" key="2">
    <source>
        <dbReference type="Proteomes" id="UP000784294"/>
    </source>
</evidence>
<name>A0A3S5APR4_9PLAT</name>
<keyword evidence="2" id="KW-1185">Reference proteome</keyword>
<comment type="caution">
    <text evidence="1">The sequence shown here is derived from an EMBL/GenBank/DDBJ whole genome shotgun (WGS) entry which is preliminary data.</text>
</comment>
<dbReference type="AlphaFoldDB" id="A0A3S5APR4"/>
<dbReference type="OrthoDB" id="10029313at2759"/>
<organism evidence="1 2">
    <name type="scientific">Protopolystoma xenopodis</name>
    <dbReference type="NCBI Taxonomy" id="117903"/>
    <lineage>
        <taxon>Eukaryota</taxon>
        <taxon>Metazoa</taxon>
        <taxon>Spiralia</taxon>
        <taxon>Lophotrochozoa</taxon>
        <taxon>Platyhelminthes</taxon>
        <taxon>Monogenea</taxon>
        <taxon>Polyopisthocotylea</taxon>
        <taxon>Polystomatidea</taxon>
        <taxon>Polystomatidae</taxon>
        <taxon>Protopolystoma</taxon>
    </lineage>
</organism>
<dbReference type="EMBL" id="CAAALY010248468">
    <property type="protein sequence ID" value="VEL34817.1"/>
    <property type="molecule type" value="Genomic_DNA"/>
</dbReference>
<proteinExistence type="predicted"/>
<gene>
    <name evidence="1" type="ORF">PXEA_LOCUS28257</name>
</gene>
<protein>
    <submittedName>
        <fullName evidence="1">Uncharacterized protein</fullName>
    </submittedName>
</protein>